<dbReference type="Proteomes" id="UP000218934">
    <property type="component" value="Unassembled WGS sequence"/>
</dbReference>
<dbReference type="GO" id="GO:0009279">
    <property type="term" value="C:cell outer membrane"/>
    <property type="evidence" value="ECO:0007669"/>
    <property type="project" value="UniProtKB-SubCell"/>
</dbReference>
<evidence type="ECO:0000256" key="1">
    <source>
        <dbReference type="ARBA" id="ARBA00004459"/>
    </source>
</evidence>
<evidence type="ECO:0000256" key="2">
    <source>
        <dbReference type="ARBA" id="ARBA00008681"/>
    </source>
</evidence>
<feature type="chain" id="PRO_5012494914" description="17 kDa surface antigen" evidence="5">
    <location>
        <begin position="22"/>
        <end position="338"/>
    </location>
</feature>
<reference evidence="7 8" key="1">
    <citation type="submission" date="2017-09" db="EMBL/GenBank/DDBJ databases">
        <title>The Catabolism of 3,6-Dichlorosalicylic acid is Initiated by the Cytochrome P450 Monooxygenase DsmABC in Rhizorhabdus dicambivorans Ndbn-20.</title>
        <authorList>
            <person name="Na L."/>
        </authorList>
    </citation>
    <scope>NUCLEOTIDE SEQUENCE [LARGE SCALE GENOMIC DNA]</scope>
    <source>
        <strain evidence="7 8">Ndbn-20m</strain>
    </source>
</reference>
<dbReference type="InterPro" id="IPR008816">
    <property type="entry name" value="Gly_zipper_2TM_dom"/>
</dbReference>
<keyword evidence="4" id="KW-0449">Lipoprotein</keyword>
<dbReference type="EMBL" id="NWUF01000057">
    <property type="protein sequence ID" value="PCE39633.1"/>
    <property type="molecule type" value="Genomic_DNA"/>
</dbReference>
<dbReference type="Pfam" id="PF05433">
    <property type="entry name" value="Rick_17kDa_Anti"/>
    <property type="match status" value="1"/>
</dbReference>
<gene>
    <name evidence="7" type="ORF">COO09_24505</name>
</gene>
<dbReference type="OrthoDB" id="7191990at2"/>
<evidence type="ECO:0000313" key="8">
    <source>
        <dbReference type="Proteomes" id="UP000218934"/>
    </source>
</evidence>
<comment type="caution">
    <text evidence="7">The sequence shown here is derived from an EMBL/GenBank/DDBJ whole genome shotgun (WGS) entry which is preliminary data.</text>
</comment>
<sequence>MRKYMIAAGVAALAMGTTAQAATVCKQDNTGRTVATIAGAGIGAILGRVIDGGRHKEVGTIGGAIAGGIAGNQLAKDDRPRCDVAYGYYDESGRWHANRIDASSARGYYDRNNNWVEGPPNGYYDRNNNWVSFNGESQYSGYRDRDGRWVPIGVTGYYAADGQWVQASAPGYYDTRGRWVAGPVYGSYDANGRWIPGSASGGTPTGYWEARRVAGYYDANGRWVRGEVVGYYDARGRWVTTGAVDRPQNVAYGRNLDVDTRQARIAERIDRQRERGLISSSEARRARNELASIRRDESRMRASGGRFTANEESVIQQRLDRLTQQLRADREDGDRYPG</sequence>
<dbReference type="RefSeq" id="WP_066970243.1">
    <property type="nucleotide sequence ID" value="NZ_CP023449.1"/>
</dbReference>
<feature type="signal peptide" evidence="5">
    <location>
        <begin position="1"/>
        <end position="21"/>
    </location>
</feature>
<keyword evidence="8" id="KW-1185">Reference proteome</keyword>
<dbReference type="KEGG" id="rdi:CMV14_20465"/>
<keyword evidence="5" id="KW-0732">Signal</keyword>
<feature type="domain" description="Glycine zipper 2TM" evidence="6">
    <location>
        <begin position="35"/>
        <end position="74"/>
    </location>
</feature>
<name>A0A2A4FMK9_9SPHN</name>
<organism evidence="7 8">
    <name type="scientific">Rhizorhabdus dicambivorans</name>
    <dbReference type="NCBI Taxonomy" id="1850238"/>
    <lineage>
        <taxon>Bacteria</taxon>
        <taxon>Pseudomonadati</taxon>
        <taxon>Pseudomonadota</taxon>
        <taxon>Alphaproteobacteria</taxon>
        <taxon>Sphingomonadales</taxon>
        <taxon>Sphingomonadaceae</taxon>
        <taxon>Rhizorhabdus</taxon>
    </lineage>
</organism>
<evidence type="ECO:0000256" key="4">
    <source>
        <dbReference type="ARBA" id="ARBA00023288"/>
    </source>
</evidence>
<comment type="similarity">
    <text evidence="2">Belongs to the rickettsiale 17 kDa surface antigen family.</text>
</comment>
<evidence type="ECO:0000256" key="3">
    <source>
        <dbReference type="ARBA" id="ARBA00015281"/>
    </source>
</evidence>
<protein>
    <recommendedName>
        <fullName evidence="3">17 kDa surface antigen</fullName>
    </recommendedName>
</protein>
<evidence type="ECO:0000313" key="7">
    <source>
        <dbReference type="EMBL" id="PCE39633.1"/>
    </source>
</evidence>
<evidence type="ECO:0000259" key="6">
    <source>
        <dbReference type="Pfam" id="PF05433"/>
    </source>
</evidence>
<comment type="subcellular location">
    <subcellularLocation>
        <location evidence="1">Cell outer membrane</location>
        <topology evidence="1">Lipid-anchor</topology>
    </subcellularLocation>
</comment>
<accession>A0A2A4FMK9</accession>
<dbReference type="InterPro" id="IPR038145">
    <property type="entry name" value="EAGR_sf"/>
</dbReference>
<dbReference type="Gene3D" id="3.30.70.3600">
    <property type="match status" value="2"/>
</dbReference>
<dbReference type="AlphaFoldDB" id="A0A2A4FMK9"/>
<evidence type="ECO:0000256" key="5">
    <source>
        <dbReference type="SAM" id="SignalP"/>
    </source>
</evidence>
<proteinExistence type="inferred from homology"/>